<gene>
    <name evidence="5" type="ORF">ACJMK2_024008</name>
</gene>
<dbReference type="InterPro" id="IPR002455">
    <property type="entry name" value="GPCR3_GABA-B"/>
</dbReference>
<keyword evidence="3" id="KW-0325">Glycoprotein</keyword>
<dbReference type="SUPFAM" id="SSF53822">
    <property type="entry name" value="Periplasmic binding protein-like I"/>
    <property type="match status" value="1"/>
</dbReference>
<proteinExistence type="predicted"/>
<feature type="non-terminal residue" evidence="5">
    <location>
        <position position="1"/>
    </location>
</feature>
<keyword evidence="6" id="KW-1185">Reference proteome</keyword>
<dbReference type="AlphaFoldDB" id="A0ABD3T618"/>
<accession>A0ABD3T618</accession>
<evidence type="ECO:0000256" key="3">
    <source>
        <dbReference type="ARBA" id="ARBA00023180"/>
    </source>
</evidence>
<sequence length="225" mass="26494">VCPFVSYSSPENNILSDNTLHDYVTHLCTWKYLYSLIWCKWYQLLIMYKSIYSITSCTQCLTSVSCYIITQATYTMCTLITKTIFNNINTCTSKFASNKQLVILHAQYDKKAYQQGLYGPKIVWMFPGWYEEYWWRNYLEEIPCTREEMDQAAEGHISTGFFYLNPNSVNMISNMTVQEFESEYRNIEGYDKIDKTYEFIASKCYDVIWASSLALDCADKQLKQE</sequence>
<name>A0ABD3T618_SINWO</name>
<dbReference type="InterPro" id="IPR028082">
    <property type="entry name" value="Peripla_BP_I"/>
</dbReference>
<keyword evidence="1" id="KW-0297">G-protein coupled receptor</keyword>
<keyword evidence="2" id="KW-0675">Receptor</keyword>
<dbReference type="PANTHER" id="PTHR10519">
    <property type="entry name" value="GABA-B RECEPTOR"/>
    <property type="match status" value="1"/>
</dbReference>
<evidence type="ECO:0000256" key="2">
    <source>
        <dbReference type="ARBA" id="ARBA00023170"/>
    </source>
</evidence>
<dbReference type="GO" id="GO:0004930">
    <property type="term" value="F:G protein-coupled receptor activity"/>
    <property type="evidence" value="ECO:0007669"/>
    <property type="project" value="UniProtKB-KW"/>
</dbReference>
<dbReference type="Proteomes" id="UP001634394">
    <property type="component" value="Unassembled WGS sequence"/>
</dbReference>
<feature type="non-terminal residue" evidence="5">
    <location>
        <position position="225"/>
    </location>
</feature>
<evidence type="ECO:0000313" key="6">
    <source>
        <dbReference type="Proteomes" id="UP001634394"/>
    </source>
</evidence>
<reference evidence="5 6" key="1">
    <citation type="submission" date="2024-11" db="EMBL/GenBank/DDBJ databases">
        <title>Chromosome-level genome assembly of the freshwater bivalve Anodonta woodiana.</title>
        <authorList>
            <person name="Chen X."/>
        </authorList>
    </citation>
    <scope>NUCLEOTIDE SEQUENCE [LARGE SCALE GENOMIC DNA]</scope>
    <source>
        <strain evidence="5">MN2024</strain>
        <tissue evidence="5">Gills</tissue>
    </source>
</reference>
<evidence type="ECO:0000313" key="5">
    <source>
        <dbReference type="EMBL" id="KAL3832356.1"/>
    </source>
</evidence>
<dbReference type="EMBL" id="JBJQND010000019">
    <property type="protein sequence ID" value="KAL3832356.1"/>
    <property type="molecule type" value="Genomic_DNA"/>
</dbReference>
<keyword evidence="4" id="KW-0807">Transducer</keyword>
<dbReference type="PANTHER" id="PTHR10519:SF20">
    <property type="entry name" value="G-PROTEIN COUPLED RECEPTOR 156-RELATED"/>
    <property type="match status" value="1"/>
</dbReference>
<comment type="caution">
    <text evidence="5">The sequence shown here is derived from an EMBL/GenBank/DDBJ whole genome shotgun (WGS) entry which is preliminary data.</text>
</comment>
<organism evidence="5 6">
    <name type="scientific">Sinanodonta woodiana</name>
    <name type="common">Chinese pond mussel</name>
    <name type="synonym">Anodonta woodiana</name>
    <dbReference type="NCBI Taxonomy" id="1069815"/>
    <lineage>
        <taxon>Eukaryota</taxon>
        <taxon>Metazoa</taxon>
        <taxon>Spiralia</taxon>
        <taxon>Lophotrochozoa</taxon>
        <taxon>Mollusca</taxon>
        <taxon>Bivalvia</taxon>
        <taxon>Autobranchia</taxon>
        <taxon>Heteroconchia</taxon>
        <taxon>Palaeoheterodonta</taxon>
        <taxon>Unionida</taxon>
        <taxon>Unionoidea</taxon>
        <taxon>Unionidae</taxon>
        <taxon>Unioninae</taxon>
        <taxon>Sinanodonta</taxon>
    </lineage>
</organism>
<protein>
    <submittedName>
        <fullName evidence="5">Uncharacterized protein</fullName>
    </submittedName>
</protein>
<evidence type="ECO:0000256" key="1">
    <source>
        <dbReference type="ARBA" id="ARBA00023040"/>
    </source>
</evidence>
<evidence type="ECO:0000256" key="4">
    <source>
        <dbReference type="ARBA" id="ARBA00023224"/>
    </source>
</evidence>
<dbReference type="Gene3D" id="3.40.50.2300">
    <property type="match status" value="1"/>
</dbReference>